<proteinExistence type="predicted"/>
<sequence>MKKENKCVDINVSANVGECNYSPGAAPIAPAGEAIIKVPVELAVLNVRTNLAAKITFPEPVLEIKDIKKRVQIVQCKLLLPGVAAGSDPFVAGSYHLFIKGFVRKNIQYAAPCYNSGVCVNSEMRSLTTDVPFECVVEIAEADFDRTPQLPFLNARAEFDFFRQQELGRGFPEKDHFLSSDLSQFHQNSSQFYNEMPFCELISSNITEWDEALDRKPFDHHANWGEGTFESISEKMFLQFTVKVLQKQQVRVAAL</sequence>
<dbReference type="InterPro" id="IPR054845">
    <property type="entry name" value="Exosporium_prot_C"/>
</dbReference>
<evidence type="ECO:0000313" key="2">
    <source>
        <dbReference type="EMBL" id="RBP96509.1"/>
    </source>
</evidence>
<dbReference type="RefSeq" id="WP_113881025.1">
    <property type="nucleotide sequence ID" value="NZ_QNSF01000001.1"/>
</dbReference>
<evidence type="ECO:0000259" key="1">
    <source>
        <dbReference type="Pfam" id="PF25250"/>
    </source>
</evidence>
<accession>A0A366K422</accession>
<keyword evidence="3" id="KW-1185">Reference proteome</keyword>
<feature type="domain" description="DUF7852" evidence="1">
    <location>
        <begin position="36"/>
        <end position="138"/>
    </location>
</feature>
<dbReference type="InterPro" id="IPR057174">
    <property type="entry name" value="DUF7852"/>
</dbReference>
<organism evidence="2 3">
    <name type="scientific">Cytobacillus firmus</name>
    <name type="common">Bacillus firmus</name>
    <dbReference type="NCBI Taxonomy" id="1399"/>
    <lineage>
        <taxon>Bacteria</taxon>
        <taxon>Bacillati</taxon>
        <taxon>Bacillota</taxon>
        <taxon>Bacilli</taxon>
        <taxon>Bacillales</taxon>
        <taxon>Bacillaceae</taxon>
        <taxon>Cytobacillus</taxon>
    </lineage>
</organism>
<evidence type="ECO:0000313" key="3">
    <source>
        <dbReference type="Proteomes" id="UP000252731"/>
    </source>
</evidence>
<dbReference type="AlphaFoldDB" id="A0A366K422"/>
<name>A0A366K422_CYTFI</name>
<dbReference type="EMBL" id="QNSF01000001">
    <property type="protein sequence ID" value="RBP96509.1"/>
    <property type="molecule type" value="Genomic_DNA"/>
</dbReference>
<reference evidence="2 3" key="1">
    <citation type="submission" date="2018-06" db="EMBL/GenBank/DDBJ databases">
        <title>Freshwater and sediment microbial communities from various areas in North America, analyzing microbe dynamics in response to fracking.</title>
        <authorList>
            <person name="Lamendella R."/>
        </authorList>
    </citation>
    <scope>NUCLEOTIDE SEQUENCE [LARGE SCALE GENOMIC DNA]</scope>
    <source>
        <strain evidence="2 3">14_TX</strain>
    </source>
</reference>
<dbReference type="Pfam" id="PF25250">
    <property type="entry name" value="DUF7852"/>
    <property type="match status" value="1"/>
</dbReference>
<dbReference type="OrthoDB" id="2381017at2"/>
<protein>
    <recommendedName>
        <fullName evidence="1">DUF7852 domain-containing protein</fullName>
    </recommendedName>
</protein>
<gene>
    <name evidence="2" type="ORF">DFO70_101321</name>
</gene>
<comment type="caution">
    <text evidence="2">The sequence shown here is derived from an EMBL/GenBank/DDBJ whole genome shotgun (WGS) entry which is preliminary data.</text>
</comment>
<dbReference type="NCBIfam" id="NF045794">
    <property type="entry name" value="CsxC_fam"/>
    <property type="match status" value="1"/>
</dbReference>
<dbReference type="Proteomes" id="UP000252731">
    <property type="component" value="Unassembled WGS sequence"/>
</dbReference>